<dbReference type="Proteomes" id="UP000192247">
    <property type="component" value="Unassembled WGS sequence"/>
</dbReference>
<dbReference type="PROSITE" id="PS50835">
    <property type="entry name" value="IG_LIKE"/>
    <property type="match status" value="2"/>
</dbReference>
<dbReference type="SMART" id="SM00408">
    <property type="entry name" value="IGc2"/>
    <property type="match status" value="2"/>
</dbReference>
<dbReference type="PANTHER" id="PTHR45080:SF8">
    <property type="entry name" value="IG-LIKE DOMAIN-CONTAINING PROTEIN"/>
    <property type="match status" value="1"/>
</dbReference>
<reference evidence="11 12" key="1">
    <citation type="journal article" date="2017" name="Gigascience">
        <title>Draft genome of the honey bee ectoparasitic mite, Tropilaelaps mercedesae, is shaped by the parasitic life history.</title>
        <authorList>
            <person name="Dong X."/>
            <person name="Armstrong S.D."/>
            <person name="Xia D."/>
            <person name="Makepeace B.L."/>
            <person name="Darby A.C."/>
            <person name="Kadowaki T."/>
        </authorList>
    </citation>
    <scope>NUCLEOTIDE SEQUENCE [LARGE SCALE GENOMIC DNA]</scope>
    <source>
        <strain evidence="11">Wuxi-XJTLU</strain>
    </source>
</reference>
<evidence type="ECO:0000313" key="12">
    <source>
        <dbReference type="Proteomes" id="UP000192247"/>
    </source>
</evidence>
<evidence type="ECO:0000256" key="1">
    <source>
        <dbReference type="ARBA" id="ARBA00004167"/>
    </source>
</evidence>
<dbReference type="SUPFAM" id="SSF48726">
    <property type="entry name" value="Immunoglobulin"/>
    <property type="match status" value="2"/>
</dbReference>
<feature type="domain" description="Ig-like" evidence="10">
    <location>
        <begin position="4"/>
        <end position="90"/>
    </location>
</feature>
<dbReference type="FunFam" id="2.60.40.10:FF:000017">
    <property type="entry name" value="Down syndrome cell adhesion molecule b"/>
    <property type="match status" value="1"/>
</dbReference>
<feature type="domain" description="Ig-like" evidence="10">
    <location>
        <begin position="102"/>
        <end position="196"/>
    </location>
</feature>
<keyword evidence="5" id="KW-0130">Cell adhesion</keyword>
<evidence type="ECO:0000313" key="11">
    <source>
        <dbReference type="EMBL" id="OQR76685.1"/>
    </source>
</evidence>
<evidence type="ECO:0000259" key="10">
    <source>
        <dbReference type="PROSITE" id="PS50835"/>
    </source>
</evidence>
<dbReference type="InParanoid" id="A0A1V9XT87"/>
<keyword evidence="6" id="KW-1133">Transmembrane helix</keyword>
<keyword evidence="12" id="KW-1185">Reference proteome</keyword>
<evidence type="ECO:0000256" key="7">
    <source>
        <dbReference type="ARBA" id="ARBA00023136"/>
    </source>
</evidence>
<keyword evidence="9" id="KW-0393">Immunoglobulin domain</keyword>
<keyword evidence="3" id="KW-0732">Signal</keyword>
<evidence type="ECO:0000256" key="5">
    <source>
        <dbReference type="ARBA" id="ARBA00022889"/>
    </source>
</evidence>
<proteinExistence type="predicted"/>
<dbReference type="GO" id="GO:0050808">
    <property type="term" value="P:synapse organization"/>
    <property type="evidence" value="ECO:0007669"/>
    <property type="project" value="TreeGrafter"/>
</dbReference>
<dbReference type="InterPro" id="IPR013783">
    <property type="entry name" value="Ig-like_fold"/>
</dbReference>
<evidence type="ECO:0000256" key="9">
    <source>
        <dbReference type="ARBA" id="ARBA00023319"/>
    </source>
</evidence>
<dbReference type="Pfam" id="PF07679">
    <property type="entry name" value="I-set"/>
    <property type="match status" value="1"/>
</dbReference>
<dbReference type="Gene3D" id="2.60.40.10">
    <property type="entry name" value="Immunoglobulins"/>
    <property type="match status" value="2"/>
</dbReference>
<comment type="subcellular location">
    <subcellularLocation>
        <location evidence="1">Membrane</location>
        <topology evidence="1">Single-pass membrane protein</topology>
    </subcellularLocation>
</comment>
<evidence type="ECO:0000256" key="6">
    <source>
        <dbReference type="ARBA" id="ARBA00022989"/>
    </source>
</evidence>
<keyword evidence="7" id="KW-0472">Membrane</keyword>
<dbReference type="InterPro" id="IPR050958">
    <property type="entry name" value="Cell_Adh-Cytoskel_Orgn"/>
</dbReference>
<evidence type="ECO:0000256" key="8">
    <source>
        <dbReference type="ARBA" id="ARBA00023157"/>
    </source>
</evidence>
<accession>A0A1V9XT87</accession>
<organism evidence="11 12">
    <name type="scientific">Tropilaelaps mercedesae</name>
    <dbReference type="NCBI Taxonomy" id="418985"/>
    <lineage>
        <taxon>Eukaryota</taxon>
        <taxon>Metazoa</taxon>
        <taxon>Ecdysozoa</taxon>
        <taxon>Arthropoda</taxon>
        <taxon>Chelicerata</taxon>
        <taxon>Arachnida</taxon>
        <taxon>Acari</taxon>
        <taxon>Parasitiformes</taxon>
        <taxon>Mesostigmata</taxon>
        <taxon>Gamasina</taxon>
        <taxon>Dermanyssoidea</taxon>
        <taxon>Laelapidae</taxon>
        <taxon>Tropilaelaps</taxon>
    </lineage>
</organism>
<dbReference type="STRING" id="418985.A0A1V9XT87"/>
<evidence type="ECO:0000256" key="3">
    <source>
        <dbReference type="ARBA" id="ARBA00022729"/>
    </source>
</evidence>
<keyword evidence="4" id="KW-0677">Repeat</keyword>
<dbReference type="OrthoDB" id="152385at2759"/>
<evidence type="ECO:0000256" key="4">
    <source>
        <dbReference type="ARBA" id="ARBA00022737"/>
    </source>
</evidence>
<keyword evidence="2" id="KW-0812">Transmembrane</keyword>
<name>A0A1V9XT87_9ACAR</name>
<dbReference type="InterPro" id="IPR003598">
    <property type="entry name" value="Ig_sub2"/>
</dbReference>
<comment type="caution">
    <text evidence="11">The sequence shown here is derived from an EMBL/GenBank/DDBJ whole genome shotgun (WGS) entry which is preliminary data.</text>
</comment>
<evidence type="ECO:0000256" key="2">
    <source>
        <dbReference type="ARBA" id="ARBA00022692"/>
    </source>
</evidence>
<dbReference type="Pfam" id="PF13927">
    <property type="entry name" value="Ig_3"/>
    <property type="match status" value="1"/>
</dbReference>
<dbReference type="InterPro" id="IPR036179">
    <property type="entry name" value="Ig-like_dom_sf"/>
</dbReference>
<dbReference type="InterPro" id="IPR007110">
    <property type="entry name" value="Ig-like_dom"/>
</dbReference>
<dbReference type="GO" id="GO:0043025">
    <property type="term" value="C:neuronal cell body"/>
    <property type="evidence" value="ECO:0007669"/>
    <property type="project" value="TreeGrafter"/>
</dbReference>
<dbReference type="InterPro" id="IPR003599">
    <property type="entry name" value="Ig_sub"/>
</dbReference>
<dbReference type="PANTHER" id="PTHR45080">
    <property type="entry name" value="CONTACTIN 5"/>
    <property type="match status" value="1"/>
</dbReference>
<protein>
    <submittedName>
        <fullName evidence="11">Cell adhesion molecule-like</fullName>
    </submittedName>
</protein>
<keyword evidence="8" id="KW-1015">Disulfide bond</keyword>
<dbReference type="GO" id="GO:0005886">
    <property type="term" value="C:plasma membrane"/>
    <property type="evidence" value="ECO:0007669"/>
    <property type="project" value="TreeGrafter"/>
</dbReference>
<dbReference type="InterPro" id="IPR013098">
    <property type="entry name" value="Ig_I-set"/>
</dbReference>
<dbReference type="GO" id="GO:0007156">
    <property type="term" value="P:homophilic cell adhesion via plasma membrane adhesion molecules"/>
    <property type="evidence" value="ECO:0007669"/>
    <property type="project" value="TreeGrafter"/>
</dbReference>
<sequence length="203" mass="22236">MAAPLDAVMLPRLLSVRSGEDATVNCTYRGGPVVQVFWTKDQRPLITDHRVRLLKRLVLHISAFRRSDQGVYQCYVSGNNDNDHRADSAQGYAYLKVQEVAPVLSDTFAASVRKQGERWSLRCIATGSPLPQVSWLLDGQPISESGSTQQGDFVQPDGSAVVSFVNISALQVTDGGDYSCKASNDVGTVEHTAQIGEYSFKHF</sequence>
<dbReference type="GO" id="GO:0030424">
    <property type="term" value="C:axon"/>
    <property type="evidence" value="ECO:0007669"/>
    <property type="project" value="TreeGrafter"/>
</dbReference>
<gene>
    <name evidence="11" type="ORF">BIW11_07620</name>
</gene>
<dbReference type="EMBL" id="MNPL01004535">
    <property type="protein sequence ID" value="OQR76685.1"/>
    <property type="molecule type" value="Genomic_DNA"/>
</dbReference>
<dbReference type="SMART" id="SM00409">
    <property type="entry name" value="IG"/>
    <property type="match status" value="2"/>
</dbReference>
<dbReference type="AlphaFoldDB" id="A0A1V9XT87"/>
<dbReference type="GO" id="GO:0008046">
    <property type="term" value="F:axon guidance receptor activity"/>
    <property type="evidence" value="ECO:0007669"/>
    <property type="project" value="TreeGrafter"/>
</dbReference>